<comment type="catalytic activity">
    <reaction evidence="10">
        <text>L-seryl-[protein] + ATP = O-phospho-L-seryl-[protein] + ADP + H(+)</text>
        <dbReference type="Rhea" id="RHEA:17989"/>
        <dbReference type="Rhea" id="RHEA-COMP:9863"/>
        <dbReference type="Rhea" id="RHEA-COMP:11604"/>
        <dbReference type="ChEBI" id="CHEBI:15378"/>
        <dbReference type="ChEBI" id="CHEBI:29999"/>
        <dbReference type="ChEBI" id="CHEBI:30616"/>
        <dbReference type="ChEBI" id="CHEBI:83421"/>
        <dbReference type="ChEBI" id="CHEBI:456216"/>
        <dbReference type="EC" id="2.7.11.22"/>
    </reaction>
</comment>
<feature type="compositionally biased region" description="Basic and acidic residues" evidence="12">
    <location>
        <begin position="498"/>
        <end position="507"/>
    </location>
</feature>
<dbReference type="Pfam" id="PF00069">
    <property type="entry name" value="Pkinase"/>
    <property type="match status" value="1"/>
</dbReference>
<evidence type="ECO:0000256" key="2">
    <source>
        <dbReference type="ARBA" id="ARBA00012425"/>
    </source>
</evidence>
<keyword evidence="3" id="KW-0723">Serine/threonine-protein kinase</keyword>
<dbReference type="InterPro" id="IPR008271">
    <property type="entry name" value="Ser/Thr_kinase_AS"/>
</dbReference>
<dbReference type="SMART" id="SM00220">
    <property type="entry name" value="S_TKc"/>
    <property type="match status" value="1"/>
</dbReference>
<dbReference type="GO" id="GO:0005524">
    <property type="term" value="F:ATP binding"/>
    <property type="evidence" value="ECO:0007669"/>
    <property type="project" value="UniProtKB-UniRule"/>
</dbReference>
<evidence type="ECO:0000256" key="11">
    <source>
        <dbReference type="PROSITE-ProRule" id="PRU10141"/>
    </source>
</evidence>
<dbReference type="EMBL" id="JAMQYH010000001">
    <property type="protein sequence ID" value="KAJ1702810.1"/>
    <property type="molecule type" value="Genomic_DNA"/>
</dbReference>
<dbReference type="PROSITE" id="PS50011">
    <property type="entry name" value="PROTEIN_KINASE_DOM"/>
    <property type="match status" value="1"/>
</dbReference>
<dbReference type="FunFam" id="1.10.510.10:FF:000104">
    <property type="entry name" value="serine/threonine-protein kinase MAK isoform X1"/>
    <property type="match status" value="1"/>
</dbReference>
<protein>
    <recommendedName>
        <fullName evidence="2">cyclin-dependent kinase</fullName>
        <ecNumber evidence="2">2.7.11.22</ecNumber>
    </recommendedName>
</protein>
<comment type="similarity">
    <text evidence="1">Belongs to the protein kinase superfamily. CMGC Ser/Thr protein kinase family. CDC2/CDKX subfamily.</text>
</comment>
<dbReference type="AlphaFoldDB" id="A0A9Q0HYM3"/>
<keyword evidence="8 11" id="KW-0067">ATP-binding</keyword>
<dbReference type="InterPro" id="IPR000719">
    <property type="entry name" value="Prot_kinase_dom"/>
</dbReference>
<gene>
    <name evidence="15" type="ORF">LUZ63_002589</name>
</gene>
<dbReference type="Proteomes" id="UP001151287">
    <property type="component" value="Unassembled WGS sequence"/>
</dbReference>
<accession>A0A9Q0HYM3</accession>
<evidence type="ECO:0000256" key="12">
    <source>
        <dbReference type="SAM" id="MobiDB-lite"/>
    </source>
</evidence>
<keyword evidence="5" id="KW-0808">Transferase</keyword>
<dbReference type="SUPFAM" id="SSF56112">
    <property type="entry name" value="Protein kinase-like (PK-like)"/>
    <property type="match status" value="1"/>
</dbReference>
<evidence type="ECO:0000256" key="3">
    <source>
        <dbReference type="ARBA" id="ARBA00022527"/>
    </source>
</evidence>
<feature type="signal peptide" evidence="13">
    <location>
        <begin position="1"/>
        <end position="21"/>
    </location>
</feature>
<evidence type="ECO:0000256" key="13">
    <source>
        <dbReference type="SAM" id="SignalP"/>
    </source>
</evidence>
<keyword evidence="6 11" id="KW-0547">Nucleotide-binding</keyword>
<feature type="region of interest" description="Disordered" evidence="12">
    <location>
        <begin position="443"/>
        <end position="607"/>
    </location>
</feature>
<dbReference type="Gene3D" id="1.10.510.10">
    <property type="entry name" value="Transferase(Phosphotransferase) domain 1"/>
    <property type="match status" value="1"/>
</dbReference>
<dbReference type="PROSITE" id="PS00107">
    <property type="entry name" value="PROTEIN_KINASE_ATP"/>
    <property type="match status" value="1"/>
</dbReference>
<keyword evidence="16" id="KW-1185">Reference proteome</keyword>
<proteinExistence type="inferred from homology"/>
<dbReference type="CDD" id="cd07830">
    <property type="entry name" value="STKc_MAK_like"/>
    <property type="match status" value="1"/>
</dbReference>
<evidence type="ECO:0000256" key="5">
    <source>
        <dbReference type="ARBA" id="ARBA00022679"/>
    </source>
</evidence>
<comment type="catalytic activity">
    <reaction evidence="9">
        <text>L-threonyl-[protein] + ATP = O-phospho-L-threonyl-[protein] + ADP + H(+)</text>
        <dbReference type="Rhea" id="RHEA:46608"/>
        <dbReference type="Rhea" id="RHEA-COMP:11060"/>
        <dbReference type="Rhea" id="RHEA-COMP:11605"/>
        <dbReference type="ChEBI" id="CHEBI:15378"/>
        <dbReference type="ChEBI" id="CHEBI:30013"/>
        <dbReference type="ChEBI" id="CHEBI:30616"/>
        <dbReference type="ChEBI" id="CHEBI:61977"/>
        <dbReference type="ChEBI" id="CHEBI:456216"/>
        <dbReference type="EC" id="2.7.11.22"/>
    </reaction>
</comment>
<evidence type="ECO:0000256" key="10">
    <source>
        <dbReference type="ARBA" id="ARBA00048367"/>
    </source>
</evidence>
<dbReference type="PANTHER" id="PTHR24055">
    <property type="entry name" value="MITOGEN-ACTIVATED PROTEIN KINASE"/>
    <property type="match status" value="1"/>
</dbReference>
<dbReference type="Gene3D" id="3.30.200.20">
    <property type="entry name" value="Phosphorylase Kinase, domain 1"/>
    <property type="match status" value="1"/>
</dbReference>
<evidence type="ECO:0000256" key="8">
    <source>
        <dbReference type="ARBA" id="ARBA00022840"/>
    </source>
</evidence>
<dbReference type="InterPro" id="IPR017441">
    <property type="entry name" value="Protein_kinase_ATP_BS"/>
</dbReference>
<dbReference type="PROSITE" id="PS00108">
    <property type="entry name" value="PROTEIN_KINASE_ST"/>
    <property type="match status" value="1"/>
</dbReference>
<dbReference type="EC" id="2.7.11.22" evidence="2"/>
<feature type="binding site" evidence="11">
    <location>
        <position position="181"/>
    </location>
    <ligand>
        <name>ATP</name>
        <dbReference type="ChEBI" id="CHEBI:30616"/>
    </ligand>
</feature>
<evidence type="ECO:0000256" key="4">
    <source>
        <dbReference type="ARBA" id="ARBA00022553"/>
    </source>
</evidence>
<organism evidence="15 16">
    <name type="scientific">Rhynchospora breviuscula</name>
    <dbReference type="NCBI Taxonomy" id="2022672"/>
    <lineage>
        <taxon>Eukaryota</taxon>
        <taxon>Viridiplantae</taxon>
        <taxon>Streptophyta</taxon>
        <taxon>Embryophyta</taxon>
        <taxon>Tracheophyta</taxon>
        <taxon>Spermatophyta</taxon>
        <taxon>Magnoliopsida</taxon>
        <taxon>Liliopsida</taxon>
        <taxon>Poales</taxon>
        <taxon>Cyperaceae</taxon>
        <taxon>Cyperoideae</taxon>
        <taxon>Rhynchosporeae</taxon>
        <taxon>Rhynchospora</taxon>
    </lineage>
</organism>
<evidence type="ECO:0000313" key="16">
    <source>
        <dbReference type="Proteomes" id="UP001151287"/>
    </source>
</evidence>
<feature type="chain" id="PRO_5040416348" description="cyclin-dependent kinase" evidence="13">
    <location>
        <begin position="22"/>
        <end position="607"/>
    </location>
</feature>
<dbReference type="InterPro" id="IPR011009">
    <property type="entry name" value="Kinase-like_dom_sf"/>
</dbReference>
<feature type="domain" description="Protein kinase" evidence="14">
    <location>
        <begin position="151"/>
        <end position="430"/>
    </location>
</feature>
<keyword evidence="13" id="KW-0732">Signal</keyword>
<comment type="caution">
    <text evidence="15">The sequence shown here is derived from an EMBL/GenBank/DDBJ whole genome shotgun (WGS) entry which is preliminary data.</text>
</comment>
<dbReference type="OrthoDB" id="2158884at2759"/>
<keyword evidence="4" id="KW-0597">Phosphoprotein</keyword>
<evidence type="ECO:0000259" key="14">
    <source>
        <dbReference type="PROSITE" id="PS50011"/>
    </source>
</evidence>
<feature type="compositionally biased region" description="Polar residues" evidence="12">
    <location>
        <begin position="474"/>
        <end position="493"/>
    </location>
</feature>
<name>A0A9Q0HYM3_9POAL</name>
<dbReference type="InterPro" id="IPR050117">
    <property type="entry name" value="MAPK"/>
</dbReference>
<evidence type="ECO:0000256" key="7">
    <source>
        <dbReference type="ARBA" id="ARBA00022777"/>
    </source>
</evidence>
<evidence type="ECO:0000256" key="9">
    <source>
        <dbReference type="ARBA" id="ARBA00047811"/>
    </source>
</evidence>
<evidence type="ECO:0000313" key="15">
    <source>
        <dbReference type="EMBL" id="KAJ1702810.1"/>
    </source>
</evidence>
<dbReference type="GO" id="GO:0004693">
    <property type="term" value="F:cyclin-dependent protein serine/threonine kinase activity"/>
    <property type="evidence" value="ECO:0007669"/>
    <property type="project" value="UniProtKB-EC"/>
</dbReference>
<feature type="compositionally biased region" description="Polar residues" evidence="12">
    <location>
        <begin position="511"/>
        <end position="533"/>
    </location>
</feature>
<sequence length="607" mass="67715">MFTKGMLLSFLSLFGVGITTPLSWNVSSTSTLPVDFVELIDGIICGNKFENSTWNISCVLLNFLDFPVNPKILLGVAKIAEDLFARCTCMICLNSRTYYLSESIRLTSLLEIILGILKHLPISLPLLSLRAILLLEKGGVVLAHLNNMDRYKIIKEVGDGTFGSVWRAINKQTGEVVAVKKMKKKYYSWEECMNLREVKSLRRMNHANIVKLKEVIREHDILYFVMEYMDCNLYQLMKDRGKGFSEVEVRNWCYQIFHGLAYMRKRGFFHRDLKPENLLVSKNVIKIADFGLAREVSSLPPFTEYVSTRWYRAPEVLLQASVYDSAVDMWAMGAIMAELFTLRPLFPGSSEVDEINKICSVIGSPCKNSWAQGLQLADAMKYQFPEMERSSLLELIPSASTDAIDLITSLCSWDPSKRPTASEVLQHRFFLPCMYVPPTLRSKSVRVPKTPPPSGVKGFEGRRYSTGGALSASKPGSNVLTVKPVLSSSSRTAVQRKLQLDRQDSRKSLGATENNTKQPNYRSPARKSSGNTGRRSKNSTEVTGKGNVPDIPSGKVVPSVTEKMSKVSLGSAGTKSIPPPPPLMKAGGWHGHSGDISARRYSRKVLS</sequence>
<evidence type="ECO:0000256" key="1">
    <source>
        <dbReference type="ARBA" id="ARBA00006485"/>
    </source>
</evidence>
<keyword evidence="7" id="KW-0418">Kinase</keyword>
<evidence type="ECO:0000256" key="6">
    <source>
        <dbReference type="ARBA" id="ARBA00022741"/>
    </source>
</evidence>
<reference evidence="15" key="1">
    <citation type="journal article" date="2022" name="Cell">
        <title>Repeat-based holocentromeres influence genome architecture and karyotype evolution.</title>
        <authorList>
            <person name="Hofstatter P.G."/>
            <person name="Thangavel G."/>
            <person name="Lux T."/>
            <person name="Neumann P."/>
            <person name="Vondrak T."/>
            <person name="Novak P."/>
            <person name="Zhang M."/>
            <person name="Costa L."/>
            <person name="Castellani M."/>
            <person name="Scott A."/>
            <person name="Toegelov H."/>
            <person name="Fuchs J."/>
            <person name="Mata-Sucre Y."/>
            <person name="Dias Y."/>
            <person name="Vanzela A.L.L."/>
            <person name="Huettel B."/>
            <person name="Almeida C.C.S."/>
            <person name="Simkova H."/>
            <person name="Souza G."/>
            <person name="Pedrosa-Harand A."/>
            <person name="Macas J."/>
            <person name="Mayer K.F.X."/>
            <person name="Houben A."/>
            <person name="Marques A."/>
        </authorList>
    </citation>
    <scope>NUCLEOTIDE SEQUENCE</scope>
    <source>
        <strain evidence="15">RhyBre1mFocal</strain>
    </source>
</reference>
<dbReference type="FunFam" id="3.30.200.20:FF:000262">
    <property type="entry name" value="cyclin-dependent kinase F-4-like"/>
    <property type="match status" value="1"/>
</dbReference>